<dbReference type="GeneID" id="81621780"/>
<dbReference type="InterPro" id="IPR001138">
    <property type="entry name" value="Zn2Cys6_DnaBD"/>
</dbReference>
<comment type="caution">
    <text evidence="6">The sequence shown here is derived from an EMBL/GenBank/DDBJ whole genome shotgun (WGS) entry which is preliminary data.</text>
</comment>
<evidence type="ECO:0000313" key="6">
    <source>
        <dbReference type="EMBL" id="KAJ5493182.1"/>
    </source>
</evidence>
<organism evidence="6 7">
    <name type="scientific">Penicillium diatomitis</name>
    <dbReference type="NCBI Taxonomy" id="2819901"/>
    <lineage>
        <taxon>Eukaryota</taxon>
        <taxon>Fungi</taxon>
        <taxon>Dikarya</taxon>
        <taxon>Ascomycota</taxon>
        <taxon>Pezizomycotina</taxon>
        <taxon>Eurotiomycetes</taxon>
        <taxon>Eurotiomycetidae</taxon>
        <taxon>Eurotiales</taxon>
        <taxon>Aspergillaceae</taxon>
        <taxon>Penicillium</taxon>
    </lineage>
</organism>
<proteinExistence type="predicted"/>
<feature type="domain" description="Zn(2)-C6 fungal-type" evidence="5">
    <location>
        <begin position="21"/>
        <end position="52"/>
    </location>
</feature>
<keyword evidence="4" id="KW-0539">Nucleus</keyword>
<reference evidence="6" key="1">
    <citation type="submission" date="2022-12" db="EMBL/GenBank/DDBJ databases">
        <authorList>
            <person name="Petersen C."/>
        </authorList>
    </citation>
    <scope>NUCLEOTIDE SEQUENCE</scope>
    <source>
        <strain evidence="6">IBT 30728</strain>
    </source>
</reference>
<dbReference type="Gene3D" id="4.10.240.10">
    <property type="entry name" value="Zn(2)-C6 fungal-type DNA-binding domain"/>
    <property type="match status" value="1"/>
</dbReference>
<keyword evidence="2" id="KW-0238">DNA-binding</keyword>
<dbReference type="InterPro" id="IPR036864">
    <property type="entry name" value="Zn2-C6_fun-type_DNA-bd_sf"/>
</dbReference>
<evidence type="ECO:0000256" key="4">
    <source>
        <dbReference type="ARBA" id="ARBA00023242"/>
    </source>
</evidence>
<dbReference type="AlphaFoldDB" id="A0A9W9XHM2"/>
<keyword evidence="1" id="KW-0805">Transcription regulation</keyword>
<dbReference type="SMART" id="SM00066">
    <property type="entry name" value="GAL4"/>
    <property type="match status" value="1"/>
</dbReference>
<dbReference type="GO" id="GO:0000981">
    <property type="term" value="F:DNA-binding transcription factor activity, RNA polymerase II-specific"/>
    <property type="evidence" value="ECO:0007669"/>
    <property type="project" value="InterPro"/>
</dbReference>
<dbReference type="EMBL" id="JAPWDQ010000002">
    <property type="protein sequence ID" value="KAJ5493182.1"/>
    <property type="molecule type" value="Genomic_DNA"/>
</dbReference>
<dbReference type="InterPro" id="IPR050675">
    <property type="entry name" value="OAF3"/>
</dbReference>
<dbReference type="GO" id="GO:0008270">
    <property type="term" value="F:zinc ion binding"/>
    <property type="evidence" value="ECO:0007669"/>
    <property type="project" value="InterPro"/>
</dbReference>
<evidence type="ECO:0000313" key="7">
    <source>
        <dbReference type="Proteomes" id="UP001148312"/>
    </source>
</evidence>
<dbReference type="Pfam" id="PF00172">
    <property type="entry name" value="Zn_clus"/>
    <property type="match status" value="1"/>
</dbReference>
<evidence type="ECO:0000256" key="1">
    <source>
        <dbReference type="ARBA" id="ARBA00023015"/>
    </source>
</evidence>
<dbReference type="GO" id="GO:0003677">
    <property type="term" value="F:DNA binding"/>
    <property type="evidence" value="ECO:0007669"/>
    <property type="project" value="UniProtKB-KW"/>
</dbReference>
<dbReference type="SUPFAM" id="SSF57701">
    <property type="entry name" value="Zn2/Cys6 DNA-binding domain"/>
    <property type="match status" value="1"/>
</dbReference>
<dbReference type="PANTHER" id="PTHR31069">
    <property type="entry name" value="OLEATE-ACTIVATED TRANSCRIPTION FACTOR 1-RELATED"/>
    <property type="match status" value="1"/>
</dbReference>
<name>A0A9W9XHM2_9EURO</name>
<dbReference type="PROSITE" id="PS50048">
    <property type="entry name" value="ZN2_CY6_FUNGAL_2"/>
    <property type="match status" value="1"/>
</dbReference>
<reference evidence="6" key="2">
    <citation type="journal article" date="2023" name="IMA Fungus">
        <title>Comparative genomic study of the Penicillium genus elucidates a diverse pangenome and 15 lateral gene transfer events.</title>
        <authorList>
            <person name="Petersen C."/>
            <person name="Sorensen T."/>
            <person name="Nielsen M.R."/>
            <person name="Sondergaard T.E."/>
            <person name="Sorensen J.L."/>
            <person name="Fitzpatrick D.A."/>
            <person name="Frisvad J.C."/>
            <person name="Nielsen K.L."/>
        </authorList>
    </citation>
    <scope>NUCLEOTIDE SEQUENCE</scope>
    <source>
        <strain evidence="6">IBT 30728</strain>
    </source>
</reference>
<dbReference type="CDD" id="cd00067">
    <property type="entry name" value="GAL4"/>
    <property type="match status" value="1"/>
</dbReference>
<accession>A0A9W9XHM2</accession>
<dbReference type="PANTHER" id="PTHR31069:SF31">
    <property type="entry name" value="MONODICTYPHENONE CLUSTER TRANSCRIPTION FACTOR-RELATED"/>
    <property type="match status" value="1"/>
</dbReference>
<protein>
    <recommendedName>
        <fullName evidence="5">Zn(2)-C6 fungal-type domain-containing protein</fullName>
    </recommendedName>
</protein>
<evidence type="ECO:0000259" key="5">
    <source>
        <dbReference type="PROSITE" id="PS50048"/>
    </source>
</evidence>
<dbReference type="Proteomes" id="UP001148312">
    <property type="component" value="Unassembled WGS sequence"/>
</dbReference>
<sequence length="450" mass="49383">MLAESAENQRSGSDVPKLRTACENCRQSKVKCNISGKSMCTRCLRNGLQCQYGFANRSGKPKGSKNRATLRKLGELPDEKRPVRAFRATARGGSSAIRREPLLARGILDSSVNLATSESDVSARVLRLDVSCMFKLTVRKFSRSFQGCPIPGPSDIWDCPVGLANGPSLVPMSPSLMSPSLMLALSDSLLIDRDDLASPVTPSFMTFDPPELCMISPPQSDSVSSPYAPLSLCECKEMQLLNLSRLGQLLASPQSLRFDQTLQMIKMTLEVGRVFLQCQLCAKDYSNLLLLTSGLNTVLQLFECIASRETRREPQAGQDNTKYGSYEIYPGEANQIQGFLLRGSLQQCKDVLSMLVAAVKANLQARSSLLMLNWDASQEMDEAWISSDDCFPPAIKAEVEDEADIEWMSGMSSEMQHLISVLAGFQVSLDRLLQSISLGQCVCDFASILD</sequence>
<gene>
    <name evidence="6" type="ORF">N7539_001928</name>
</gene>
<keyword evidence="7" id="KW-1185">Reference proteome</keyword>
<evidence type="ECO:0000256" key="2">
    <source>
        <dbReference type="ARBA" id="ARBA00023125"/>
    </source>
</evidence>
<evidence type="ECO:0000256" key="3">
    <source>
        <dbReference type="ARBA" id="ARBA00023163"/>
    </source>
</evidence>
<dbReference type="PROSITE" id="PS00463">
    <property type="entry name" value="ZN2_CY6_FUNGAL_1"/>
    <property type="match status" value="1"/>
</dbReference>
<keyword evidence="3" id="KW-0804">Transcription</keyword>
<dbReference type="RefSeq" id="XP_056793562.1">
    <property type="nucleotide sequence ID" value="XM_056931531.1"/>
</dbReference>